<dbReference type="AlphaFoldDB" id="A0A3D8J4N1"/>
<evidence type="ECO:0000313" key="1">
    <source>
        <dbReference type="EMBL" id="RDU72472.1"/>
    </source>
</evidence>
<accession>A0A3D8J4N1</accession>
<comment type="caution">
    <text evidence="1">The sequence shown here is derived from an EMBL/GenBank/DDBJ whole genome shotgun (WGS) entry which is preliminary data.</text>
</comment>
<dbReference type="Proteomes" id="UP000256695">
    <property type="component" value="Unassembled WGS sequence"/>
</dbReference>
<sequence length="145" mass="17121">MDFSVYDALGDTTNKLYKQVQAGKLLDPREARANKQTREEFRRTILQWQKEELSGYDAPYHDDMSQEQVELNLDISLLEAKIMAVTPPQGYINAPYYYFPEELDELFEAGKLDRKLDPRIEAYRRVGFPHELVKRIEEFKAEEKK</sequence>
<organism evidence="1 2">
    <name type="scientific">Helicobacter anseris</name>
    <dbReference type="NCBI Taxonomy" id="375926"/>
    <lineage>
        <taxon>Bacteria</taxon>
        <taxon>Pseudomonadati</taxon>
        <taxon>Campylobacterota</taxon>
        <taxon>Epsilonproteobacteria</taxon>
        <taxon>Campylobacterales</taxon>
        <taxon>Helicobacteraceae</taxon>
        <taxon>Helicobacter</taxon>
    </lineage>
</organism>
<evidence type="ECO:0000313" key="2">
    <source>
        <dbReference type="Proteomes" id="UP000256695"/>
    </source>
</evidence>
<protein>
    <submittedName>
        <fullName evidence="1">Uncharacterized protein</fullName>
    </submittedName>
</protein>
<gene>
    <name evidence="1" type="ORF">CQA57_06930</name>
</gene>
<dbReference type="EMBL" id="NXLX01000020">
    <property type="protein sequence ID" value="RDU72472.1"/>
    <property type="molecule type" value="Genomic_DNA"/>
</dbReference>
<proteinExistence type="predicted"/>
<name>A0A3D8J4N1_9HELI</name>
<reference evidence="1 2" key="1">
    <citation type="submission" date="2018-04" db="EMBL/GenBank/DDBJ databases">
        <title>Novel Campyloabacter and Helicobacter Species and Strains.</title>
        <authorList>
            <person name="Mannion A.J."/>
            <person name="Shen Z."/>
            <person name="Fox J.G."/>
        </authorList>
    </citation>
    <scope>NUCLEOTIDE SEQUENCE [LARGE SCALE GENOMIC DNA]</scope>
    <source>
        <strain evidence="1 2">MIT 04-9362</strain>
    </source>
</reference>
<keyword evidence="2" id="KW-1185">Reference proteome</keyword>